<dbReference type="PANTHER" id="PTHR43677">
    <property type="entry name" value="SHORT-CHAIN DEHYDROGENASE/REDUCTASE"/>
    <property type="match status" value="1"/>
</dbReference>
<dbReference type="InterPro" id="IPR002364">
    <property type="entry name" value="Quin_OxRdtase/zeta-crystal_CS"/>
</dbReference>
<dbReference type="PROSITE" id="PS01162">
    <property type="entry name" value="QOR_ZETA_CRYSTAL"/>
    <property type="match status" value="1"/>
</dbReference>
<dbReference type="Gene3D" id="3.90.180.10">
    <property type="entry name" value="Medium-chain alcohol dehydrogenases, catalytic domain"/>
    <property type="match status" value="1"/>
</dbReference>
<dbReference type="InterPro" id="IPR036291">
    <property type="entry name" value="NAD(P)-bd_dom_sf"/>
</dbReference>
<dbReference type="Pfam" id="PF00107">
    <property type="entry name" value="ADH_zinc_N"/>
    <property type="match status" value="1"/>
</dbReference>
<keyword evidence="3" id="KW-1185">Reference proteome</keyword>
<accession>A0A0D6EQK9</accession>
<evidence type="ECO:0000313" key="3">
    <source>
        <dbReference type="Proteomes" id="UP000243876"/>
    </source>
</evidence>
<dbReference type="InterPro" id="IPR013149">
    <property type="entry name" value="ADH-like_C"/>
</dbReference>
<dbReference type="AlphaFoldDB" id="A0A0D6EQK9"/>
<sequence length="355" mass="38207">MRGFQIERNIAFSELPSRLVECPDPVPGPNEVVVDVYCAGLNPPPTTHRKAELPTKPAGAEFSGIVSLNSPIPSGCPFIPGKTRVFGAGQGAYSQKIKVDWHTVIEVPDTMSLEEASGLYVTMPTSYAGLVNRAQTKEGEWVLVHAAAGGVGLAAVQIAKALGAKVIATASQQKKLDVCKRYGADYVLDYTKEGWQKEVLKITSGHGADVIFDPVGLVVPTLKCIAWNGRIIVVGFAGGNIEKIPANLLLLKNCTAMGVHWGAYKKNEPSAVPAVWGALLELFKQKRVKGIVFDKVFEFAASFSSFLAVYIQGLTRISTFRGLESVPEGLRALGARETWGKAVVRVKMEEAKSKL</sequence>
<feature type="non-terminal residue" evidence="2">
    <location>
        <position position="1"/>
    </location>
</feature>
<dbReference type="SMART" id="SM00829">
    <property type="entry name" value="PKS_ER"/>
    <property type="match status" value="1"/>
</dbReference>
<dbReference type="InterPro" id="IPR020843">
    <property type="entry name" value="ER"/>
</dbReference>
<dbReference type="SUPFAM" id="SSF51735">
    <property type="entry name" value="NAD(P)-binding Rossmann-fold domains"/>
    <property type="match status" value="1"/>
</dbReference>
<dbReference type="GO" id="GO:0005739">
    <property type="term" value="C:mitochondrion"/>
    <property type="evidence" value="ECO:0007669"/>
    <property type="project" value="TreeGrafter"/>
</dbReference>
<evidence type="ECO:0000259" key="1">
    <source>
        <dbReference type="SMART" id="SM00829"/>
    </source>
</evidence>
<dbReference type="OrthoDB" id="10257049at2759"/>
<dbReference type="InterPro" id="IPR051397">
    <property type="entry name" value="Zn-ADH-like_protein"/>
</dbReference>
<dbReference type="PANTHER" id="PTHR43677:SF4">
    <property type="entry name" value="QUINONE OXIDOREDUCTASE-LIKE PROTEIN 2"/>
    <property type="match status" value="1"/>
</dbReference>
<dbReference type="GO" id="GO:0016491">
    <property type="term" value="F:oxidoreductase activity"/>
    <property type="evidence" value="ECO:0007669"/>
    <property type="project" value="InterPro"/>
</dbReference>
<dbReference type="Proteomes" id="UP000243876">
    <property type="component" value="Unassembled WGS sequence"/>
</dbReference>
<protein>
    <submittedName>
        <fullName evidence="2">SPOSA6832_04134-mRNA-1:cds</fullName>
    </submittedName>
</protein>
<dbReference type="GO" id="GO:0008270">
    <property type="term" value="F:zinc ion binding"/>
    <property type="evidence" value="ECO:0007669"/>
    <property type="project" value="InterPro"/>
</dbReference>
<gene>
    <name evidence="2" type="primary">SPOSA6832_04134</name>
</gene>
<feature type="domain" description="Enoyl reductase (ER)" evidence="1">
    <location>
        <begin position="8"/>
        <end position="344"/>
    </location>
</feature>
<reference evidence="3" key="1">
    <citation type="submission" date="2015-02" db="EMBL/GenBank/DDBJ databases">
        <authorList>
            <person name="Gon?alves P."/>
        </authorList>
    </citation>
    <scope>NUCLEOTIDE SEQUENCE [LARGE SCALE GENOMIC DNA]</scope>
</reference>
<organism evidence="2 3">
    <name type="scientific">Sporidiobolus salmonicolor</name>
    <name type="common">Yeast-like fungus</name>
    <name type="synonym">Sporobolomyces salmonicolor</name>
    <dbReference type="NCBI Taxonomy" id="5005"/>
    <lineage>
        <taxon>Eukaryota</taxon>
        <taxon>Fungi</taxon>
        <taxon>Dikarya</taxon>
        <taxon>Basidiomycota</taxon>
        <taxon>Pucciniomycotina</taxon>
        <taxon>Microbotryomycetes</taxon>
        <taxon>Sporidiobolales</taxon>
        <taxon>Sporidiobolaceae</taxon>
        <taxon>Sporobolomyces</taxon>
    </lineage>
</organism>
<evidence type="ECO:0000313" key="2">
    <source>
        <dbReference type="EMBL" id="CEQ42347.1"/>
    </source>
</evidence>
<dbReference type="CDD" id="cd08241">
    <property type="entry name" value="QOR1"/>
    <property type="match status" value="1"/>
</dbReference>
<dbReference type="InterPro" id="IPR011032">
    <property type="entry name" value="GroES-like_sf"/>
</dbReference>
<proteinExistence type="predicted"/>
<name>A0A0D6EQK9_SPOSA</name>
<dbReference type="EMBL" id="CENE01000024">
    <property type="protein sequence ID" value="CEQ42347.1"/>
    <property type="molecule type" value="Genomic_DNA"/>
</dbReference>
<dbReference type="SUPFAM" id="SSF50129">
    <property type="entry name" value="GroES-like"/>
    <property type="match status" value="1"/>
</dbReference>
<dbReference type="Gene3D" id="3.40.50.720">
    <property type="entry name" value="NAD(P)-binding Rossmann-like Domain"/>
    <property type="match status" value="1"/>
</dbReference>